<protein>
    <recommendedName>
        <fullName evidence="1">Aminoglycoside phosphotransferase domain-containing protein</fullName>
    </recommendedName>
</protein>
<dbReference type="KEGG" id="pco:PHACADRAFT_165864"/>
<name>K5VWV0_PHACS</name>
<organism evidence="2 3">
    <name type="scientific">Phanerochaete carnosa (strain HHB-10118-sp)</name>
    <name type="common">White-rot fungus</name>
    <name type="synonym">Peniophora carnosa</name>
    <dbReference type="NCBI Taxonomy" id="650164"/>
    <lineage>
        <taxon>Eukaryota</taxon>
        <taxon>Fungi</taxon>
        <taxon>Dikarya</taxon>
        <taxon>Basidiomycota</taxon>
        <taxon>Agaricomycotina</taxon>
        <taxon>Agaricomycetes</taxon>
        <taxon>Polyporales</taxon>
        <taxon>Phanerochaetaceae</taxon>
        <taxon>Phanerochaete</taxon>
    </lineage>
</organism>
<accession>K5VWV0</accession>
<evidence type="ECO:0000313" key="2">
    <source>
        <dbReference type="EMBL" id="EKM51275.1"/>
    </source>
</evidence>
<keyword evidence="3" id="KW-1185">Reference proteome</keyword>
<dbReference type="PANTHER" id="PTHR21310:SF39">
    <property type="entry name" value="AMINOGLYCOSIDE PHOSPHOTRANSFERASE DOMAIN-CONTAINING PROTEIN"/>
    <property type="match status" value="1"/>
</dbReference>
<dbReference type="HOGENOM" id="CLU_021768_2_1_1"/>
<dbReference type="Gene3D" id="3.90.1200.10">
    <property type="match status" value="1"/>
</dbReference>
<feature type="domain" description="Aminoglycoside phosphotransferase" evidence="1">
    <location>
        <begin position="168"/>
        <end position="232"/>
    </location>
</feature>
<evidence type="ECO:0000313" key="3">
    <source>
        <dbReference type="Proteomes" id="UP000008370"/>
    </source>
</evidence>
<dbReference type="InterPro" id="IPR051678">
    <property type="entry name" value="AGP_Transferase"/>
</dbReference>
<dbReference type="AlphaFoldDB" id="K5VWV0"/>
<dbReference type="Pfam" id="PF01636">
    <property type="entry name" value="APH"/>
    <property type="match status" value="1"/>
</dbReference>
<dbReference type="OrthoDB" id="4177236at2759"/>
<proteinExistence type="predicted"/>
<dbReference type="SUPFAM" id="SSF56112">
    <property type="entry name" value="Protein kinase-like (PK-like)"/>
    <property type="match status" value="1"/>
</dbReference>
<gene>
    <name evidence="2" type="ORF">PHACADRAFT_165864</name>
</gene>
<dbReference type="RefSeq" id="XP_007400422.1">
    <property type="nucleotide sequence ID" value="XM_007400360.1"/>
</dbReference>
<dbReference type="STRING" id="650164.K5VWV0"/>
<dbReference type="InParanoid" id="K5VWV0"/>
<dbReference type="PANTHER" id="PTHR21310">
    <property type="entry name" value="AMINOGLYCOSIDE PHOSPHOTRANSFERASE-RELATED-RELATED"/>
    <property type="match status" value="1"/>
</dbReference>
<dbReference type="InterPro" id="IPR002575">
    <property type="entry name" value="Aminoglycoside_PTrfase"/>
</dbReference>
<dbReference type="EMBL" id="JH930477">
    <property type="protein sequence ID" value="EKM51275.1"/>
    <property type="molecule type" value="Genomic_DNA"/>
</dbReference>
<evidence type="ECO:0000259" key="1">
    <source>
        <dbReference type="Pfam" id="PF01636"/>
    </source>
</evidence>
<dbReference type="InterPro" id="IPR011009">
    <property type="entry name" value="Kinase-like_dom_sf"/>
</dbReference>
<reference evidence="2 3" key="1">
    <citation type="journal article" date="2012" name="BMC Genomics">
        <title>Comparative genomics of the white-rot fungi, Phanerochaete carnosa and P. chrysosporium, to elucidate the genetic basis of the distinct wood types they colonize.</title>
        <authorList>
            <person name="Suzuki H."/>
            <person name="MacDonald J."/>
            <person name="Syed K."/>
            <person name="Salamov A."/>
            <person name="Hori C."/>
            <person name="Aerts A."/>
            <person name="Henrissat B."/>
            <person name="Wiebenga A."/>
            <person name="vanKuyk P.A."/>
            <person name="Barry K."/>
            <person name="Lindquist E."/>
            <person name="LaButti K."/>
            <person name="Lapidus A."/>
            <person name="Lucas S."/>
            <person name="Coutinho P."/>
            <person name="Gong Y."/>
            <person name="Samejima M."/>
            <person name="Mahadevan R."/>
            <person name="Abou-Zaid M."/>
            <person name="de Vries R.P."/>
            <person name="Igarashi K."/>
            <person name="Yadav J.S."/>
            <person name="Grigoriev I.V."/>
            <person name="Master E.R."/>
        </authorList>
    </citation>
    <scope>NUCLEOTIDE SEQUENCE [LARGE SCALE GENOMIC DNA]</scope>
    <source>
        <strain evidence="2 3">HHB-10118-sp</strain>
    </source>
</reference>
<dbReference type="GeneID" id="18909327"/>
<sequence>MHAVLDLDVCCRFHSGHVLSIQKHAFQPNEDDFSQKLAQNSELEDSQNKSGWCSVHKLDNSMATKIIKYSSDIPALDQEFLAIQSVYEHTTMPTPHLYHVAHNCGLDRDCFAYICMDYISGQWLGHAWPLLSLWAKLLLESFGPFDNVLELTHAVNKKCASMLGYEILQAFMALEPLVFIHNNIHMGNFIFRNDNHVWFIDWEFAGFYPESFEYTTAAFLSEAYWNQVAPLFWRRCLPFIADPCFGHYQ</sequence>
<dbReference type="Proteomes" id="UP000008370">
    <property type="component" value="Unassembled WGS sequence"/>
</dbReference>